<name>A0A9P6LUC6_9FUNG</name>
<comment type="caution">
    <text evidence="2">The sequence shown here is derived from an EMBL/GenBank/DDBJ whole genome shotgun (WGS) entry which is preliminary data.</text>
</comment>
<accession>A0A9P6LUC6</accession>
<dbReference type="OrthoDB" id="2445968at2759"/>
<gene>
    <name evidence="2" type="ORF">BGZ65_000565</name>
</gene>
<protein>
    <submittedName>
        <fullName evidence="2">Uncharacterized protein</fullName>
    </submittedName>
</protein>
<reference evidence="2" key="1">
    <citation type="journal article" date="2020" name="Fungal Divers.">
        <title>Resolving the Mortierellaceae phylogeny through synthesis of multi-gene phylogenetics and phylogenomics.</title>
        <authorList>
            <person name="Vandepol N."/>
            <person name="Liber J."/>
            <person name="Desiro A."/>
            <person name="Na H."/>
            <person name="Kennedy M."/>
            <person name="Barry K."/>
            <person name="Grigoriev I.V."/>
            <person name="Miller A.N."/>
            <person name="O'Donnell K."/>
            <person name="Stajich J.E."/>
            <person name="Bonito G."/>
        </authorList>
    </citation>
    <scope>NUCLEOTIDE SEQUENCE</scope>
    <source>
        <strain evidence="2">MES-2147</strain>
    </source>
</reference>
<dbReference type="Proteomes" id="UP000749646">
    <property type="component" value="Unassembled WGS sequence"/>
</dbReference>
<organism evidence="2 3">
    <name type="scientific">Modicella reniformis</name>
    <dbReference type="NCBI Taxonomy" id="1440133"/>
    <lineage>
        <taxon>Eukaryota</taxon>
        <taxon>Fungi</taxon>
        <taxon>Fungi incertae sedis</taxon>
        <taxon>Mucoromycota</taxon>
        <taxon>Mortierellomycotina</taxon>
        <taxon>Mortierellomycetes</taxon>
        <taxon>Mortierellales</taxon>
        <taxon>Mortierellaceae</taxon>
        <taxon>Modicella</taxon>
    </lineage>
</organism>
<keyword evidence="3" id="KW-1185">Reference proteome</keyword>
<evidence type="ECO:0000256" key="1">
    <source>
        <dbReference type="SAM" id="MobiDB-lite"/>
    </source>
</evidence>
<dbReference type="EMBL" id="JAAAHW010008975">
    <property type="protein sequence ID" value="KAF9943648.1"/>
    <property type="molecule type" value="Genomic_DNA"/>
</dbReference>
<proteinExistence type="predicted"/>
<evidence type="ECO:0000313" key="3">
    <source>
        <dbReference type="Proteomes" id="UP000749646"/>
    </source>
</evidence>
<feature type="compositionally biased region" description="Basic residues" evidence="1">
    <location>
        <begin position="49"/>
        <end position="60"/>
    </location>
</feature>
<feature type="compositionally biased region" description="Low complexity" evidence="1">
    <location>
        <begin position="25"/>
        <end position="39"/>
    </location>
</feature>
<dbReference type="AlphaFoldDB" id="A0A9P6LUC6"/>
<evidence type="ECO:0000313" key="2">
    <source>
        <dbReference type="EMBL" id="KAF9943648.1"/>
    </source>
</evidence>
<feature type="region of interest" description="Disordered" evidence="1">
    <location>
        <begin position="1"/>
        <end position="70"/>
    </location>
</feature>
<feature type="non-terminal residue" evidence="2">
    <location>
        <position position="101"/>
    </location>
</feature>
<feature type="compositionally biased region" description="Basic residues" evidence="1">
    <location>
        <begin position="1"/>
        <end position="13"/>
    </location>
</feature>
<sequence length="101" mass="11066">MAKKKTAAGRKARQSIYLQRSSCTNSNSNSKAPSNASSPSPQPVDHAQSGRKKGQPRRSPSHNDPSKGIVFSFRIQKDPALSMTVDIRSYDQQFGQSEDSE</sequence>